<evidence type="ECO:0000313" key="2">
    <source>
        <dbReference type="Proteomes" id="UP001217485"/>
    </source>
</evidence>
<accession>A0ABT5C6U2</accession>
<dbReference type="EMBL" id="JAQNDK010000002">
    <property type="protein sequence ID" value="MDC0680887.1"/>
    <property type="molecule type" value="Genomic_DNA"/>
</dbReference>
<gene>
    <name evidence="1" type="ORF">POL72_24315</name>
</gene>
<organism evidence="1 2">
    <name type="scientific">Sorangium atrum</name>
    <dbReference type="NCBI Taxonomy" id="2995308"/>
    <lineage>
        <taxon>Bacteria</taxon>
        <taxon>Pseudomonadati</taxon>
        <taxon>Myxococcota</taxon>
        <taxon>Polyangia</taxon>
        <taxon>Polyangiales</taxon>
        <taxon>Polyangiaceae</taxon>
        <taxon>Sorangium</taxon>
    </lineage>
</organism>
<protein>
    <submittedName>
        <fullName evidence="1">Uncharacterized protein</fullName>
    </submittedName>
</protein>
<evidence type="ECO:0000313" key="1">
    <source>
        <dbReference type="EMBL" id="MDC0680887.1"/>
    </source>
</evidence>
<proteinExistence type="predicted"/>
<keyword evidence="2" id="KW-1185">Reference proteome</keyword>
<comment type="caution">
    <text evidence="1">The sequence shown here is derived from an EMBL/GenBank/DDBJ whole genome shotgun (WGS) entry which is preliminary data.</text>
</comment>
<name>A0ABT5C6U2_9BACT</name>
<dbReference type="Proteomes" id="UP001217485">
    <property type="component" value="Unassembled WGS sequence"/>
</dbReference>
<reference evidence="1 2" key="1">
    <citation type="submission" date="2023-01" db="EMBL/GenBank/DDBJ databases">
        <title>Minimal conservation of predation-associated metabolite biosynthetic gene clusters underscores biosynthetic potential of Myxococcota including descriptions for ten novel species: Archangium lansinium sp. nov., Myxococcus landrumus sp. nov., Nannocystis bai.</title>
        <authorList>
            <person name="Ahearne A."/>
            <person name="Stevens C."/>
            <person name="Dowd S."/>
        </authorList>
    </citation>
    <scope>NUCLEOTIDE SEQUENCE [LARGE SCALE GENOMIC DNA]</scope>
    <source>
        <strain evidence="1 2">WIWO2</strain>
    </source>
</reference>
<dbReference type="RefSeq" id="WP_272097909.1">
    <property type="nucleotide sequence ID" value="NZ_JAQNDK010000002.1"/>
</dbReference>
<sequence length="103" mass="11571">MATDGTNHWDALRRADELAKRNEFRGAAAAYLEVARQFFAEGQHLKAAAIAKTVVALAGSRPDELRFEHMSSLELWRDAVEVLGLRDEAARATAELERLQQHR</sequence>